<keyword evidence="3" id="KW-1185">Reference proteome</keyword>
<dbReference type="EMBL" id="LJSK01000729">
    <property type="protein sequence ID" value="KPI82581.1"/>
    <property type="molecule type" value="Genomic_DNA"/>
</dbReference>
<organism evidence="2 3">
    <name type="scientific">Leptomonas seymouri</name>
    <dbReference type="NCBI Taxonomy" id="5684"/>
    <lineage>
        <taxon>Eukaryota</taxon>
        <taxon>Discoba</taxon>
        <taxon>Euglenozoa</taxon>
        <taxon>Kinetoplastea</taxon>
        <taxon>Metakinetoplastina</taxon>
        <taxon>Trypanosomatida</taxon>
        <taxon>Trypanosomatidae</taxon>
        <taxon>Leishmaniinae</taxon>
        <taxon>Leptomonas</taxon>
    </lineage>
</organism>
<proteinExistence type="predicted"/>
<accession>A0A0N1HR31</accession>
<feature type="region of interest" description="Disordered" evidence="1">
    <location>
        <begin position="175"/>
        <end position="197"/>
    </location>
</feature>
<dbReference type="VEuPathDB" id="TriTrypDB:Lsey_0730_0020"/>
<sequence>MGARRGRDWGGCWTQPGCRATSWCTSSTATPRRTCRPLAFRVELVGIGRFLPGAQAPRLHPPPPPVPALKCGVCPGSFCALASFGDSFTPCSRYRPASAARSGGCLPFVRPFTLACTTVRGPGFGPPPRTRGLTAPIEGAADGARPLPPRTLPQRKRTREWVSSATCLLFGEQQGFTPPARQFTPAAQRAGLRRSPR</sequence>
<gene>
    <name evidence="2" type="ORF">ABL78_8410</name>
</gene>
<evidence type="ECO:0000256" key="1">
    <source>
        <dbReference type="SAM" id="MobiDB-lite"/>
    </source>
</evidence>
<name>A0A0N1HR31_LEPSE</name>
<protein>
    <submittedName>
        <fullName evidence="2">Uncharacterized protein</fullName>
    </submittedName>
</protein>
<comment type="caution">
    <text evidence="2">The sequence shown here is derived from an EMBL/GenBank/DDBJ whole genome shotgun (WGS) entry which is preliminary data.</text>
</comment>
<reference evidence="2 3" key="1">
    <citation type="journal article" date="2015" name="PLoS Pathog.">
        <title>Leptomonas seymouri: Adaptations to the Dixenous Life Cycle Analyzed by Genome Sequencing, Transcriptome Profiling and Co-infection with Leishmania donovani.</title>
        <authorList>
            <person name="Kraeva N."/>
            <person name="Butenko A."/>
            <person name="Hlavacova J."/>
            <person name="Kostygov A."/>
            <person name="Myskova J."/>
            <person name="Grybchuk D."/>
            <person name="Lestinova T."/>
            <person name="Votypka J."/>
            <person name="Volf P."/>
            <person name="Opperdoes F."/>
            <person name="Flegontov P."/>
            <person name="Lukes J."/>
            <person name="Yurchenko V."/>
        </authorList>
    </citation>
    <scope>NUCLEOTIDE SEQUENCE [LARGE SCALE GENOMIC DNA]</scope>
    <source>
        <strain evidence="2 3">ATCC 30220</strain>
    </source>
</reference>
<evidence type="ECO:0000313" key="2">
    <source>
        <dbReference type="EMBL" id="KPI82581.1"/>
    </source>
</evidence>
<dbReference type="Proteomes" id="UP000038009">
    <property type="component" value="Unassembled WGS sequence"/>
</dbReference>
<dbReference type="AlphaFoldDB" id="A0A0N1HR31"/>
<evidence type="ECO:0000313" key="3">
    <source>
        <dbReference type="Proteomes" id="UP000038009"/>
    </source>
</evidence>